<proteinExistence type="predicted"/>
<protein>
    <submittedName>
        <fullName evidence="3">DUF3298 domain-containing protein</fullName>
    </submittedName>
</protein>
<gene>
    <name evidence="4" type="ORF">VZD24_04725</name>
    <name evidence="3" type="ORF">VZD85_03385</name>
</gene>
<dbReference type="Proteomes" id="UP001390963">
    <property type="component" value="Unassembled WGS sequence"/>
</dbReference>
<dbReference type="Proteomes" id="UP001388259">
    <property type="component" value="Unassembled WGS sequence"/>
</dbReference>
<dbReference type="Gene3D" id="3.90.640.20">
    <property type="entry name" value="Heat-shock cognate protein, ATPase"/>
    <property type="match status" value="1"/>
</dbReference>
<dbReference type="InterPro" id="IPR021729">
    <property type="entry name" value="DUF3298"/>
</dbReference>
<accession>A0AB35YMU3</accession>
<keyword evidence="6" id="KW-1185">Reference proteome</keyword>
<dbReference type="AlphaFoldDB" id="A0AB35YMU3"/>
<dbReference type="EMBL" id="JAZBJM010000002">
    <property type="protein sequence ID" value="MEM0517384.1"/>
    <property type="molecule type" value="Genomic_DNA"/>
</dbReference>
<organism evidence="3 5">
    <name type="scientific">Aequorivita flava</name>
    <dbReference type="NCBI Taxonomy" id="3114371"/>
    <lineage>
        <taxon>Bacteria</taxon>
        <taxon>Pseudomonadati</taxon>
        <taxon>Bacteroidota</taxon>
        <taxon>Flavobacteriia</taxon>
        <taxon>Flavobacteriales</taxon>
        <taxon>Flavobacteriaceae</taxon>
        <taxon>Aequorivita</taxon>
    </lineage>
</organism>
<evidence type="ECO:0000313" key="6">
    <source>
        <dbReference type="Proteomes" id="UP001390963"/>
    </source>
</evidence>
<feature type="domain" description="DUF3298" evidence="1">
    <location>
        <begin position="167"/>
        <end position="241"/>
    </location>
</feature>
<evidence type="ECO:0000313" key="4">
    <source>
        <dbReference type="EMBL" id="MEM0572810.1"/>
    </source>
</evidence>
<sequence length="252" mass="28539">MYYKIAVAIFIALVAMGCNEEKNIEISSESFTEKELTICENTKCPEVTINYVEVFGDTEVSEKINRKIKNFILNSLILGEDTEPTAKTIEEAATGFIEAYIADKNAFPDMAGEYFAEISVNEIYTSADHLCFEMRQYMYTGGAHGYGTTTFLNINPQTGDELSTEALFTNKNEFTAFAEKKFRQQQEISADQGINDTKFWFENETFYLPESVGFTRDSLIFIYNQYDIASYADGPIELKIAIKDAEPFLSTD</sequence>
<dbReference type="Pfam" id="PF11738">
    <property type="entry name" value="DUF3298"/>
    <property type="match status" value="1"/>
</dbReference>
<evidence type="ECO:0000259" key="1">
    <source>
        <dbReference type="Pfam" id="PF11738"/>
    </source>
</evidence>
<comment type="caution">
    <text evidence="3">The sequence shown here is derived from an EMBL/GenBank/DDBJ whole genome shotgun (WGS) entry which is preliminary data.</text>
</comment>
<dbReference type="Pfam" id="PF13739">
    <property type="entry name" value="PdaC"/>
    <property type="match status" value="1"/>
</dbReference>
<reference evidence="3 6" key="1">
    <citation type="submission" date="2024-01" db="EMBL/GenBank/DDBJ databases">
        <title>Aequorivita flavus sp. nov., isolated from deep-sea sediment.</title>
        <authorList>
            <person name="Chen X."/>
        </authorList>
    </citation>
    <scope>NUCLEOTIDE SEQUENCE</scope>
    <source>
        <strain evidence="3">MCCC 1A16923</strain>
        <strain evidence="4 6">MCCC 1A16935</strain>
    </source>
</reference>
<feature type="domain" description="Deacetylase PdaC" evidence="2">
    <location>
        <begin position="38"/>
        <end position="145"/>
    </location>
</feature>
<evidence type="ECO:0000313" key="3">
    <source>
        <dbReference type="EMBL" id="MEM0517384.1"/>
    </source>
</evidence>
<dbReference type="PROSITE" id="PS51257">
    <property type="entry name" value="PROKAR_LIPOPROTEIN"/>
    <property type="match status" value="1"/>
</dbReference>
<name>A0AB35YMU3_9FLAO</name>
<dbReference type="Gene3D" id="3.30.565.40">
    <property type="entry name" value="Fervidobacterium nodosum Rt17-B1 like"/>
    <property type="match status" value="1"/>
</dbReference>
<dbReference type="RefSeq" id="WP_342686721.1">
    <property type="nucleotide sequence ID" value="NZ_JAZBJM010000002.1"/>
</dbReference>
<dbReference type="EMBL" id="JBANCF010000002">
    <property type="protein sequence ID" value="MEM0572810.1"/>
    <property type="molecule type" value="Genomic_DNA"/>
</dbReference>
<evidence type="ECO:0000259" key="2">
    <source>
        <dbReference type="Pfam" id="PF13739"/>
    </source>
</evidence>
<evidence type="ECO:0000313" key="5">
    <source>
        <dbReference type="Proteomes" id="UP001388259"/>
    </source>
</evidence>
<dbReference type="InterPro" id="IPR037126">
    <property type="entry name" value="PdaC/RsiV-like_sf"/>
</dbReference>
<dbReference type="InterPro" id="IPR025303">
    <property type="entry name" value="PdaC"/>
</dbReference>